<dbReference type="InParanoid" id="A0A0D1DV61"/>
<dbReference type="OrthoDB" id="787137at2759"/>
<dbReference type="Proteomes" id="UP000000561">
    <property type="component" value="Chromosome 12"/>
</dbReference>
<dbReference type="AlphaFoldDB" id="A0A0D1DV61"/>
<reference evidence="1 2" key="1">
    <citation type="journal article" date="2006" name="Nature">
        <title>Insights from the genome of the biotrophic fungal plant pathogen Ustilago maydis.</title>
        <authorList>
            <person name="Kamper J."/>
            <person name="Kahmann R."/>
            <person name="Bolker M."/>
            <person name="Ma L.J."/>
            <person name="Brefort T."/>
            <person name="Saville B.J."/>
            <person name="Banuett F."/>
            <person name="Kronstad J.W."/>
            <person name="Gold S.E."/>
            <person name="Muller O."/>
            <person name="Perlin M.H."/>
            <person name="Wosten H.A."/>
            <person name="de Vries R."/>
            <person name="Ruiz-Herrera J."/>
            <person name="Reynaga-Pena C.G."/>
            <person name="Snetselaar K."/>
            <person name="McCann M."/>
            <person name="Perez-Martin J."/>
            <person name="Feldbrugge M."/>
            <person name="Basse C.W."/>
            <person name="Steinberg G."/>
            <person name="Ibeas J.I."/>
            <person name="Holloman W."/>
            <person name="Guzman P."/>
            <person name="Farman M."/>
            <person name="Stajich J.E."/>
            <person name="Sentandreu R."/>
            <person name="Gonzalez-Prieto J.M."/>
            <person name="Kennell J.C."/>
            <person name="Molina L."/>
            <person name="Schirawski J."/>
            <person name="Mendoza-Mendoza A."/>
            <person name="Greilinger D."/>
            <person name="Munch K."/>
            <person name="Rossel N."/>
            <person name="Scherer M."/>
            <person name="Vranes M."/>
            <person name="Ladendorf O."/>
            <person name="Vincon V."/>
            <person name="Fuchs U."/>
            <person name="Sandrock B."/>
            <person name="Meng S."/>
            <person name="Ho E.C."/>
            <person name="Cahill M.J."/>
            <person name="Boyce K.J."/>
            <person name="Klose J."/>
            <person name="Klosterman S.J."/>
            <person name="Deelstra H.J."/>
            <person name="Ortiz-Castellanos L."/>
            <person name="Li W."/>
            <person name="Sanchez-Alonso P."/>
            <person name="Schreier P.H."/>
            <person name="Hauser-Hahn I."/>
            <person name="Vaupel M."/>
            <person name="Koopmann E."/>
            <person name="Friedrich G."/>
            <person name="Voss H."/>
            <person name="Schluter T."/>
            <person name="Margolis J."/>
            <person name="Platt D."/>
            <person name="Swimmer C."/>
            <person name="Gnirke A."/>
            <person name="Chen F."/>
            <person name="Vysotskaia V."/>
            <person name="Mannhaupt G."/>
            <person name="Guldener U."/>
            <person name="Munsterkotter M."/>
            <person name="Haase D."/>
            <person name="Oesterheld M."/>
            <person name="Mewes H.W."/>
            <person name="Mauceli E.W."/>
            <person name="DeCaprio D."/>
            <person name="Wade C.M."/>
            <person name="Butler J."/>
            <person name="Young S."/>
            <person name="Jaffe D.B."/>
            <person name="Calvo S."/>
            <person name="Nusbaum C."/>
            <person name="Galagan J."/>
            <person name="Birren B.W."/>
        </authorList>
    </citation>
    <scope>NUCLEOTIDE SEQUENCE [LARGE SCALE GENOMIC DNA]</scope>
    <source>
        <strain evidence="2">DSM 14603 / FGSC 9021 / UM521</strain>
    </source>
</reference>
<dbReference type="eggNOG" id="KOG2747">
    <property type="taxonomic scope" value="Eukaryota"/>
</dbReference>
<evidence type="ECO:0000313" key="1">
    <source>
        <dbReference type="EMBL" id="KIS67596.1"/>
    </source>
</evidence>
<dbReference type="GeneID" id="23564377"/>
<protein>
    <submittedName>
        <fullName evidence="1">Uncharacterized protein</fullName>
    </submittedName>
</protein>
<accession>A0A0D1DV61</accession>
<keyword evidence="2" id="KW-1185">Reference proteome</keyword>
<proteinExistence type="predicted"/>
<dbReference type="KEGG" id="uma:UMAG_04098"/>
<dbReference type="VEuPathDB" id="FungiDB:UMAG_04098"/>
<name>A0A0D1DV61_MYCMD</name>
<dbReference type="EMBL" id="CM003151">
    <property type="protein sequence ID" value="KIS67596.1"/>
    <property type="molecule type" value="Genomic_DNA"/>
</dbReference>
<dbReference type="RefSeq" id="XP_011390606.1">
    <property type="nucleotide sequence ID" value="XM_011392304.1"/>
</dbReference>
<evidence type="ECO:0000313" key="2">
    <source>
        <dbReference type="Proteomes" id="UP000000561"/>
    </source>
</evidence>
<sequence>MDQHKRGKMQDALRSWFILTQRCKLLGVTIESISHQAACAELQQLVAEADASDNPASSAAGLYKRKQRLKRWAGCAPARFKLSRRSQNGAVTAAFVDAQDAAGRRSSRVAADGSAAHESREMPIHPASGLSKMDGDAACTTVVSVEDLSRLTHLRADDIVLALHESELVDPARTPYLHTTDQIVTVLLFLQPAGRRHVLILF</sequence>
<organism evidence="1 2">
    <name type="scientific">Mycosarcoma maydis</name>
    <name type="common">Corn smut fungus</name>
    <name type="synonym">Ustilago maydis</name>
    <dbReference type="NCBI Taxonomy" id="5270"/>
    <lineage>
        <taxon>Eukaryota</taxon>
        <taxon>Fungi</taxon>
        <taxon>Dikarya</taxon>
        <taxon>Basidiomycota</taxon>
        <taxon>Ustilaginomycotina</taxon>
        <taxon>Ustilaginomycetes</taxon>
        <taxon>Ustilaginales</taxon>
        <taxon>Ustilaginaceae</taxon>
        <taxon>Mycosarcoma</taxon>
    </lineage>
</organism>
<dbReference type="STRING" id="237631.A0A0D1DV61"/>
<gene>
    <name evidence="1" type="ORF">UMAG_04098</name>
</gene>